<protein>
    <recommendedName>
        <fullName evidence="2">DUF8052 domain-containing protein</fullName>
    </recommendedName>
</protein>
<evidence type="ECO:0000313" key="3">
    <source>
        <dbReference type="EMBL" id="RDB54919.1"/>
    </source>
</evidence>
<dbReference type="RefSeq" id="WP_114616378.1">
    <property type="nucleotide sequence ID" value="NZ_PPTO01000024.1"/>
</dbReference>
<feature type="compositionally biased region" description="Basic and acidic residues" evidence="1">
    <location>
        <begin position="1"/>
        <end position="13"/>
    </location>
</feature>
<proteinExistence type="predicted"/>
<gene>
    <name evidence="3" type="ORF">C1881_10010</name>
</gene>
<dbReference type="Pfam" id="PF26226">
    <property type="entry name" value="DUF8052"/>
    <property type="match status" value="1"/>
</dbReference>
<evidence type="ECO:0000256" key="1">
    <source>
        <dbReference type="SAM" id="MobiDB-lite"/>
    </source>
</evidence>
<dbReference type="Proteomes" id="UP000253975">
    <property type="component" value="Unassembled WGS sequence"/>
</dbReference>
<dbReference type="AlphaFoldDB" id="A0A369L860"/>
<feature type="region of interest" description="Disordered" evidence="1">
    <location>
        <begin position="1"/>
        <end position="20"/>
    </location>
</feature>
<reference evidence="3 4" key="1">
    <citation type="journal article" date="2018" name="Elife">
        <title>Discovery and characterization of a prevalent human gut bacterial enzyme sufficient for the inactivation of a family of plant toxins.</title>
        <authorList>
            <person name="Koppel N."/>
            <person name="Bisanz J.E."/>
            <person name="Pandelia M.E."/>
            <person name="Turnbaugh P.J."/>
            <person name="Balskus E.P."/>
        </authorList>
    </citation>
    <scope>NUCLEOTIDE SEQUENCE [LARGE SCALE GENOMIC DNA]</scope>
    <source>
        <strain evidence="3 4">OB21 GAM31</strain>
    </source>
</reference>
<organism evidence="3 4">
    <name type="scientific">Slackia isoflavoniconvertens</name>
    <dbReference type="NCBI Taxonomy" id="572010"/>
    <lineage>
        <taxon>Bacteria</taxon>
        <taxon>Bacillati</taxon>
        <taxon>Actinomycetota</taxon>
        <taxon>Coriobacteriia</taxon>
        <taxon>Eggerthellales</taxon>
        <taxon>Eggerthellaceae</taxon>
        <taxon>Slackia</taxon>
    </lineage>
</organism>
<evidence type="ECO:0000313" key="4">
    <source>
        <dbReference type="Proteomes" id="UP000253975"/>
    </source>
</evidence>
<feature type="domain" description="DUF8052" evidence="2">
    <location>
        <begin position="27"/>
        <end position="188"/>
    </location>
</feature>
<dbReference type="InterPro" id="IPR058365">
    <property type="entry name" value="DUF8052"/>
</dbReference>
<name>A0A369L860_9ACTN</name>
<sequence>MYDKHTEEQEQAAHRSKPGNEITAKSELVLERLLAAHGAWFDVSRDVSVAGRAFRALAQFHSFGEQYVLVKRVKLWEAEEHEYMLFDVRDHIDAEAARSYVEFMKNEALELVKPEPNHMSSFRTLVVIANSASDEACTLFRKTSHRKNFMWGIRGWSDVRLALIDLSKPQGSRVVCNGAAKRIRKSLEANATDTLRG</sequence>
<comment type="caution">
    <text evidence="3">The sequence shown here is derived from an EMBL/GenBank/DDBJ whole genome shotgun (WGS) entry which is preliminary data.</text>
</comment>
<dbReference type="EMBL" id="PPTO01000024">
    <property type="protein sequence ID" value="RDB54919.1"/>
    <property type="molecule type" value="Genomic_DNA"/>
</dbReference>
<evidence type="ECO:0000259" key="2">
    <source>
        <dbReference type="Pfam" id="PF26226"/>
    </source>
</evidence>
<accession>A0A369L860</accession>